<dbReference type="Pfam" id="PF01521">
    <property type="entry name" value="Fe-S_biosyn"/>
    <property type="match status" value="1"/>
</dbReference>
<keyword evidence="4" id="KW-1185">Reference proteome</keyword>
<organism evidence="3 4">
    <name type="scientific">Gilvimarinus xylanilyticus</name>
    <dbReference type="NCBI Taxonomy" id="2944139"/>
    <lineage>
        <taxon>Bacteria</taxon>
        <taxon>Pseudomonadati</taxon>
        <taxon>Pseudomonadota</taxon>
        <taxon>Gammaproteobacteria</taxon>
        <taxon>Cellvibrionales</taxon>
        <taxon>Cellvibrionaceae</taxon>
        <taxon>Gilvimarinus</taxon>
    </lineage>
</organism>
<dbReference type="InterPro" id="IPR000361">
    <property type="entry name" value="ATAP_core_dom"/>
</dbReference>
<dbReference type="GO" id="GO:0005829">
    <property type="term" value="C:cytosol"/>
    <property type="evidence" value="ECO:0007669"/>
    <property type="project" value="TreeGrafter"/>
</dbReference>
<dbReference type="AlphaFoldDB" id="A0A9X2I238"/>
<protein>
    <submittedName>
        <fullName evidence="3">Iron-sulfur cluster assembly accessory protein</fullName>
    </submittedName>
</protein>
<evidence type="ECO:0000313" key="3">
    <source>
        <dbReference type="EMBL" id="MCP8898731.1"/>
    </source>
</evidence>
<dbReference type="Proteomes" id="UP001139319">
    <property type="component" value="Unassembled WGS sequence"/>
</dbReference>
<dbReference type="NCBIfam" id="TIGR00049">
    <property type="entry name" value="iron-sulfur cluster assembly accessory protein"/>
    <property type="match status" value="1"/>
</dbReference>
<evidence type="ECO:0000259" key="2">
    <source>
        <dbReference type="Pfam" id="PF01521"/>
    </source>
</evidence>
<dbReference type="InterPro" id="IPR016092">
    <property type="entry name" value="ATAP"/>
</dbReference>
<name>A0A9X2I238_9GAMM</name>
<dbReference type="PANTHER" id="PTHR10072">
    <property type="entry name" value="IRON-SULFUR CLUSTER ASSEMBLY PROTEIN"/>
    <property type="match status" value="1"/>
</dbReference>
<dbReference type="EMBL" id="JAMFTH010000001">
    <property type="protein sequence ID" value="MCP8898731.1"/>
    <property type="molecule type" value="Genomic_DNA"/>
</dbReference>
<dbReference type="GO" id="GO:0051537">
    <property type="term" value="F:2 iron, 2 sulfur cluster binding"/>
    <property type="evidence" value="ECO:0007669"/>
    <property type="project" value="TreeGrafter"/>
</dbReference>
<sequence>MTVQDFDPQAAPVEITDQAAAHFRKQLAADSGDAKGVRLSIKESGCTGYMYVLDLVAQPEPGDQVISLADGVEVYLDPASLPVISGTKIDFITEGVNRQLAFINPNARDYCGCGESFNIG</sequence>
<dbReference type="InterPro" id="IPR035903">
    <property type="entry name" value="HesB-like_dom_sf"/>
</dbReference>
<reference evidence="3" key="1">
    <citation type="submission" date="2022-05" db="EMBL/GenBank/DDBJ databases">
        <authorList>
            <person name="Sun H.-N."/>
        </authorList>
    </citation>
    <scope>NUCLEOTIDE SEQUENCE</scope>
    <source>
        <strain evidence="3">HB14</strain>
    </source>
</reference>
<dbReference type="RefSeq" id="WP_253967000.1">
    <property type="nucleotide sequence ID" value="NZ_JAMFTH010000001.1"/>
</dbReference>
<dbReference type="Gene3D" id="2.60.300.12">
    <property type="entry name" value="HesB-like domain"/>
    <property type="match status" value="1"/>
</dbReference>
<dbReference type="GO" id="GO:0016226">
    <property type="term" value="P:iron-sulfur cluster assembly"/>
    <property type="evidence" value="ECO:0007669"/>
    <property type="project" value="InterPro"/>
</dbReference>
<evidence type="ECO:0000313" key="4">
    <source>
        <dbReference type="Proteomes" id="UP001139319"/>
    </source>
</evidence>
<evidence type="ECO:0000256" key="1">
    <source>
        <dbReference type="ARBA" id="ARBA00006718"/>
    </source>
</evidence>
<comment type="caution">
    <text evidence="3">The sequence shown here is derived from an EMBL/GenBank/DDBJ whole genome shotgun (WGS) entry which is preliminary data.</text>
</comment>
<feature type="domain" description="Core" evidence="2">
    <location>
        <begin position="13"/>
        <end position="115"/>
    </location>
</feature>
<dbReference type="InterPro" id="IPR050322">
    <property type="entry name" value="Fe-S_cluster_asmbl/transfer"/>
</dbReference>
<accession>A0A9X2I238</accession>
<dbReference type="SUPFAM" id="SSF89360">
    <property type="entry name" value="HesB-like domain"/>
    <property type="match status" value="1"/>
</dbReference>
<proteinExistence type="inferred from homology"/>
<dbReference type="PANTHER" id="PTHR10072:SF41">
    <property type="entry name" value="IRON-SULFUR CLUSTER ASSEMBLY 1 HOMOLOG, MITOCHONDRIAL"/>
    <property type="match status" value="1"/>
</dbReference>
<comment type="similarity">
    <text evidence="1">Belongs to the HesB/IscA family.</text>
</comment>
<reference evidence="3" key="2">
    <citation type="submission" date="2023-01" db="EMBL/GenBank/DDBJ databases">
        <title>Gilvimarinus xylanilyticus HB14 isolated from Caulerpa lentillifera aquaculture base in Hainan, China.</title>
        <authorList>
            <person name="Zhang Y.-J."/>
        </authorList>
    </citation>
    <scope>NUCLEOTIDE SEQUENCE</scope>
    <source>
        <strain evidence="3">HB14</strain>
    </source>
</reference>
<gene>
    <name evidence="3" type="ORF">M6D89_05390</name>
</gene>